<dbReference type="InterPro" id="IPR036097">
    <property type="entry name" value="HisK_dim/P_sf"/>
</dbReference>
<dbReference type="PANTHER" id="PTHR43719:SF28">
    <property type="entry name" value="PEROXIDE STRESS-ACTIVATED HISTIDINE KINASE MAK1-RELATED"/>
    <property type="match status" value="1"/>
</dbReference>
<dbReference type="CDD" id="cd00082">
    <property type="entry name" value="HisKA"/>
    <property type="match status" value="1"/>
</dbReference>
<organism evidence="7 8">
    <name type="scientific">Stylonychia lemnae</name>
    <name type="common">Ciliate</name>
    <dbReference type="NCBI Taxonomy" id="5949"/>
    <lineage>
        <taxon>Eukaryota</taxon>
        <taxon>Sar</taxon>
        <taxon>Alveolata</taxon>
        <taxon>Ciliophora</taxon>
        <taxon>Intramacronucleata</taxon>
        <taxon>Spirotrichea</taxon>
        <taxon>Stichotrichia</taxon>
        <taxon>Sporadotrichida</taxon>
        <taxon>Oxytrichidae</taxon>
        <taxon>Stylonychinae</taxon>
        <taxon>Stylonychia</taxon>
    </lineage>
</organism>
<dbReference type="Gene3D" id="3.40.50.2300">
    <property type="match status" value="1"/>
</dbReference>
<dbReference type="CDD" id="cd17546">
    <property type="entry name" value="REC_hyHK_CKI1_RcsC-like"/>
    <property type="match status" value="1"/>
</dbReference>
<keyword evidence="1 2" id="KW-0597">Phosphoprotein</keyword>
<evidence type="ECO:0000256" key="3">
    <source>
        <dbReference type="SAM" id="MobiDB-lite"/>
    </source>
</evidence>
<feature type="compositionally biased region" description="Polar residues" evidence="3">
    <location>
        <begin position="1"/>
        <end position="14"/>
    </location>
</feature>
<reference evidence="7 8" key="1">
    <citation type="submission" date="2014-06" db="EMBL/GenBank/DDBJ databases">
        <authorList>
            <person name="Swart Estienne"/>
        </authorList>
    </citation>
    <scope>NUCLEOTIDE SEQUENCE [LARGE SCALE GENOMIC DNA]</scope>
    <source>
        <strain evidence="7 8">130c</strain>
    </source>
</reference>
<dbReference type="PROSITE" id="PS50110">
    <property type="entry name" value="RESPONSE_REGULATORY"/>
    <property type="match status" value="1"/>
</dbReference>
<dbReference type="SMART" id="SM00388">
    <property type="entry name" value="HisKA"/>
    <property type="match status" value="1"/>
</dbReference>
<dbReference type="CDD" id="cd16922">
    <property type="entry name" value="HATPase_EvgS-ArcB-TorS-like"/>
    <property type="match status" value="1"/>
</dbReference>
<feature type="domain" description="Response regulatory" evidence="6">
    <location>
        <begin position="653"/>
        <end position="800"/>
    </location>
</feature>
<dbReference type="Pfam" id="PF02518">
    <property type="entry name" value="HATPase_c"/>
    <property type="match status" value="1"/>
</dbReference>
<feature type="compositionally biased region" description="Basic and acidic residues" evidence="3">
    <location>
        <begin position="15"/>
        <end position="27"/>
    </location>
</feature>
<dbReference type="GO" id="GO:0000155">
    <property type="term" value="F:phosphorelay sensor kinase activity"/>
    <property type="evidence" value="ECO:0007669"/>
    <property type="project" value="InterPro"/>
</dbReference>
<evidence type="ECO:0000313" key="8">
    <source>
        <dbReference type="Proteomes" id="UP000039865"/>
    </source>
</evidence>
<keyword evidence="8" id="KW-1185">Reference proteome</keyword>
<dbReference type="SUPFAM" id="SSF52172">
    <property type="entry name" value="CheY-like"/>
    <property type="match status" value="1"/>
</dbReference>
<evidence type="ECO:0000313" key="7">
    <source>
        <dbReference type="EMBL" id="CDW71598.1"/>
    </source>
</evidence>
<dbReference type="Gene3D" id="1.10.287.130">
    <property type="match status" value="1"/>
</dbReference>
<dbReference type="EMBL" id="CCKQ01000516">
    <property type="protein sequence ID" value="CDW71598.1"/>
    <property type="molecule type" value="Genomic_DNA"/>
</dbReference>
<feature type="domain" description="Histidine kinase" evidence="5">
    <location>
        <begin position="276"/>
        <end position="493"/>
    </location>
</feature>
<dbReference type="InterPro" id="IPR003661">
    <property type="entry name" value="HisK_dim/P_dom"/>
</dbReference>
<dbReference type="Proteomes" id="UP000039865">
    <property type="component" value="Unassembled WGS sequence"/>
</dbReference>
<dbReference type="SUPFAM" id="SSF55874">
    <property type="entry name" value="ATPase domain of HSP90 chaperone/DNA topoisomerase II/histidine kinase"/>
    <property type="match status" value="1"/>
</dbReference>
<evidence type="ECO:0000259" key="6">
    <source>
        <dbReference type="PROSITE" id="PS50110"/>
    </source>
</evidence>
<dbReference type="InterPro" id="IPR005467">
    <property type="entry name" value="His_kinase_dom"/>
</dbReference>
<gene>
    <name evidence="7" type="primary">Contig3624.g3868</name>
    <name evidence="7" type="ORF">STYLEM_545</name>
</gene>
<dbReference type="PANTHER" id="PTHR43719">
    <property type="entry name" value="TWO-COMPONENT HISTIDINE KINASE"/>
    <property type="match status" value="1"/>
</dbReference>
<feature type="transmembrane region" description="Helical" evidence="4">
    <location>
        <begin position="147"/>
        <end position="167"/>
    </location>
</feature>
<name>A0A077ZNV6_STYLE</name>
<dbReference type="Gene3D" id="3.30.565.10">
    <property type="entry name" value="Histidine kinase-like ATPase, C-terminal domain"/>
    <property type="match status" value="1"/>
</dbReference>
<dbReference type="InterPro" id="IPR050956">
    <property type="entry name" value="2C_system_His_kinase"/>
</dbReference>
<dbReference type="SUPFAM" id="SSF47384">
    <property type="entry name" value="Homodimeric domain of signal transducing histidine kinase"/>
    <property type="match status" value="1"/>
</dbReference>
<dbReference type="InterPro" id="IPR011006">
    <property type="entry name" value="CheY-like_superfamily"/>
</dbReference>
<dbReference type="InterPro" id="IPR036890">
    <property type="entry name" value="HATPase_C_sf"/>
</dbReference>
<proteinExistence type="predicted"/>
<keyword evidence="4" id="KW-0472">Membrane</keyword>
<evidence type="ECO:0000256" key="2">
    <source>
        <dbReference type="PROSITE-ProRule" id="PRU00169"/>
    </source>
</evidence>
<dbReference type="InterPro" id="IPR004358">
    <property type="entry name" value="Sig_transdc_His_kin-like_C"/>
</dbReference>
<dbReference type="InterPro" id="IPR003594">
    <property type="entry name" value="HATPase_dom"/>
</dbReference>
<keyword evidence="4" id="KW-1133">Transmembrane helix</keyword>
<dbReference type="OrthoDB" id="313284at2759"/>
<feature type="modified residue" description="4-aspartylphosphate" evidence="2">
    <location>
        <position position="732"/>
    </location>
</feature>
<evidence type="ECO:0000259" key="5">
    <source>
        <dbReference type="PROSITE" id="PS50109"/>
    </source>
</evidence>
<dbReference type="Pfam" id="PF00512">
    <property type="entry name" value="HisKA"/>
    <property type="match status" value="1"/>
</dbReference>
<dbReference type="SMART" id="SM00448">
    <property type="entry name" value="REC"/>
    <property type="match status" value="1"/>
</dbReference>
<evidence type="ECO:0000256" key="4">
    <source>
        <dbReference type="SAM" id="Phobius"/>
    </source>
</evidence>
<dbReference type="AlphaFoldDB" id="A0A077ZNV6"/>
<dbReference type="InParanoid" id="A0A077ZNV6"/>
<dbReference type="FunFam" id="3.30.565.10:FF:000010">
    <property type="entry name" value="Sensor histidine kinase RcsC"/>
    <property type="match status" value="1"/>
</dbReference>
<feature type="transmembrane region" description="Helical" evidence="4">
    <location>
        <begin position="87"/>
        <end position="112"/>
    </location>
</feature>
<dbReference type="SMART" id="SM00387">
    <property type="entry name" value="HATPase_c"/>
    <property type="match status" value="1"/>
</dbReference>
<sequence>MNKENQSSISSPQKTESHNIKNKKSEVYKASSKSQNEDDMLIKMGLKQLIQKLYSSFEYDKISLKFKDKMLECKYQKRMHENVKIQGLLSFYQTIIFLLYFIGAYPWIHLYYLNQKDYVFFIIANIAQCAYELVLYLLSRKYQRVSLYYPMLIILVRQILCAEYSIYIKTDMGLVNELQLVTFGIKNLFDQDEINQDLNYCGSTEDDCKVQIIQKMKRSLVKVNKNGSKQDQRQQEIHGETNCKSFVVTTIRDMSHWIELEKQKNLTLAKTQAFASAAHEFRNPLGAIINSLDMLENSIQQEKGKNFFLTAKNCSNLMLYLVNDILDYSQLESQKLMLNIQWKRIRDILDECINILKFRADLKRIKLCYEISNDFPQKIQTDEHRLRQILINLISNAIKYTSQGHVILRCSRQFENNLSIDVEDTGVGINLQDQEKLFNPYYKDSKNRNLNKEGCGLGLIISKNLAQALQGDITLKSQLGKGSTFTLTIPKRINAIESEEPGTPQSQIIKYRVRRRKINNFEQSIQQKTIKLDYKIRHSSRQKSIFSKKDLNFQFDMPLFEVKSLDHIPRFERNFAKNYDTDLESNIYRDSNFLQKVQEYIKPMKSKLIPRLKDTHQYDSSRKQLIDDSRQIENDSIDIEMKIIDEEKCQCSQILIADDDPFNIVILEGMLNSLGIYKIDKAFNGQDAYEKVLQDIKSSRQFDGRMFSNQQSNFQQSNSCPSHENYKVIFLDNNMPILSGIEVARKIREQLRILNVSQQIKIFLISGDNINPEDLSQKNLFDQIVTKPVSLSTIKNLLSF</sequence>
<dbReference type="PRINTS" id="PR00344">
    <property type="entry name" value="BCTRLSENSOR"/>
</dbReference>
<evidence type="ECO:0000256" key="1">
    <source>
        <dbReference type="ARBA" id="ARBA00022553"/>
    </source>
</evidence>
<keyword evidence="7" id="KW-0808">Transferase</keyword>
<feature type="transmembrane region" description="Helical" evidence="4">
    <location>
        <begin position="118"/>
        <end position="138"/>
    </location>
</feature>
<dbReference type="PROSITE" id="PS50109">
    <property type="entry name" value="HIS_KIN"/>
    <property type="match status" value="1"/>
</dbReference>
<dbReference type="InterPro" id="IPR001789">
    <property type="entry name" value="Sig_transdc_resp-reg_receiver"/>
</dbReference>
<keyword evidence="7" id="KW-0418">Kinase</keyword>
<protein>
    <submittedName>
        <fullName evidence="7">Multi-sensor hybrid histidine kinase</fullName>
    </submittedName>
</protein>
<accession>A0A077ZNV6</accession>
<feature type="region of interest" description="Disordered" evidence="3">
    <location>
        <begin position="1"/>
        <end position="32"/>
    </location>
</feature>
<keyword evidence="4" id="KW-0812">Transmembrane</keyword>